<feature type="compositionally biased region" description="Basic and acidic residues" evidence="1">
    <location>
        <begin position="38"/>
        <end position="50"/>
    </location>
</feature>
<organism evidence="2 3">
    <name type="scientific">Pontibacillus salipaludis</name>
    <dbReference type="NCBI Taxonomy" id="1697394"/>
    <lineage>
        <taxon>Bacteria</taxon>
        <taxon>Bacillati</taxon>
        <taxon>Bacillota</taxon>
        <taxon>Bacilli</taxon>
        <taxon>Bacillales</taxon>
        <taxon>Bacillaceae</taxon>
        <taxon>Pontibacillus</taxon>
    </lineage>
</organism>
<evidence type="ECO:0000313" key="3">
    <source>
        <dbReference type="Proteomes" id="UP000642571"/>
    </source>
</evidence>
<gene>
    <name evidence="2" type="ORF">GCM10011389_34810</name>
</gene>
<protein>
    <submittedName>
        <fullName evidence="2">Uncharacterized protein</fullName>
    </submittedName>
</protein>
<proteinExistence type="predicted"/>
<accession>A0ABQ1QF67</accession>
<comment type="caution">
    <text evidence="2">The sequence shown here is derived from an EMBL/GenBank/DDBJ whole genome shotgun (WGS) entry which is preliminary data.</text>
</comment>
<feature type="region of interest" description="Disordered" evidence="1">
    <location>
        <begin position="38"/>
        <end position="57"/>
    </location>
</feature>
<name>A0ABQ1QF67_9BACI</name>
<keyword evidence="3" id="KW-1185">Reference proteome</keyword>
<dbReference type="Proteomes" id="UP000642571">
    <property type="component" value="Unassembled WGS sequence"/>
</dbReference>
<sequence>MPSLPYIARFRLLPNSVKVGLEIARLLRERELDEIPQRGFHEEAKKERGSSTKAVTSCDNVERPHVVWGRGKRVISRPTLRYIKADGNFSISKQRGRKAFNKIQTVALYSDVARNSKD</sequence>
<dbReference type="EMBL" id="BMIN01000019">
    <property type="protein sequence ID" value="GGD24049.1"/>
    <property type="molecule type" value="Genomic_DNA"/>
</dbReference>
<reference evidence="3" key="1">
    <citation type="journal article" date="2019" name="Int. J. Syst. Evol. Microbiol.">
        <title>The Global Catalogue of Microorganisms (GCM) 10K type strain sequencing project: providing services to taxonomists for standard genome sequencing and annotation.</title>
        <authorList>
            <consortium name="The Broad Institute Genomics Platform"/>
            <consortium name="The Broad Institute Genome Sequencing Center for Infectious Disease"/>
            <person name="Wu L."/>
            <person name="Ma J."/>
        </authorList>
    </citation>
    <scope>NUCLEOTIDE SEQUENCE [LARGE SCALE GENOMIC DNA]</scope>
    <source>
        <strain evidence="3">CGMCC 1.15353</strain>
    </source>
</reference>
<evidence type="ECO:0000313" key="2">
    <source>
        <dbReference type="EMBL" id="GGD24049.1"/>
    </source>
</evidence>
<evidence type="ECO:0000256" key="1">
    <source>
        <dbReference type="SAM" id="MobiDB-lite"/>
    </source>
</evidence>